<dbReference type="AlphaFoldDB" id="A0A3T0T3R8"/>
<dbReference type="RefSeq" id="WP_123444562.1">
    <property type="nucleotide sequence ID" value="NZ_CP028137.1"/>
</dbReference>
<reference evidence="1 2" key="1">
    <citation type="submission" date="2018-03" db="EMBL/GenBank/DDBJ databases">
        <title>Bacteriophage NCPPB3778 and a type I-E CRISPR drive the evolution of the US Biological Select Agent, Rathayibacter toxicus.</title>
        <authorList>
            <person name="Davis E.W.II."/>
            <person name="Tabima J.F."/>
            <person name="Weisberg A.J."/>
            <person name="Dantas Lopes L."/>
            <person name="Wiseman M.S."/>
            <person name="Wiseman M.S."/>
            <person name="Pupko T."/>
            <person name="Belcher M.S."/>
            <person name="Sechler A.J."/>
            <person name="Tancos M.A."/>
            <person name="Schroeder B.K."/>
            <person name="Murray T.D."/>
            <person name="Luster D.G."/>
            <person name="Schneider W.L."/>
            <person name="Rogers E."/>
            <person name="Andreote F.D."/>
            <person name="Grunwald N.J."/>
            <person name="Putnam M.L."/>
            <person name="Chang J.H."/>
        </authorList>
    </citation>
    <scope>NUCLEOTIDE SEQUENCE [LARGE SCALE GENOMIC DNA]</scope>
    <source>
        <strain evidence="1 2">DSM 15932</strain>
    </source>
</reference>
<evidence type="ECO:0000313" key="2">
    <source>
        <dbReference type="Proteomes" id="UP000285317"/>
    </source>
</evidence>
<accession>A0A3T0T3R8</accession>
<organism evidence="1 2">
    <name type="scientific">Rathayibacter festucae DSM 15932</name>
    <dbReference type="NCBI Taxonomy" id="1328866"/>
    <lineage>
        <taxon>Bacteria</taxon>
        <taxon>Bacillati</taxon>
        <taxon>Actinomycetota</taxon>
        <taxon>Actinomycetes</taxon>
        <taxon>Micrococcales</taxon>
        <taxon>Microbacteriaceae</taxon>
        <taxon>Rathayibacter</taxon>
    </lineage>
</organism>
<evidence type="ECO:0000313" key="1">
    <source>
        <dbReference type="EMBL" id="AZZ53241.1"/>
    </source>
</evidence>
<dbReference type="Proteomes" id="UP000285317">
    <property type="component" value="Chromosome"/>
</dbReference>
<protein>
    <submittedName>
        <fullName evidence="1">Uncharacterized protein</fullName>
    </submittedName>
</protein>
<gene>
    <name evidence="1" type="ORF">C1I64_15160</name>
</gene>
<dbReference type="KEGG" id="rfs:C1I64_15160"/>
<sequence>MKTLSYAGGAIVLEDEAADAVLRYSVALADRGRMATVTLADAASSDASAVVVLTIGVGVPLLLRGERTGSGTDSALDLRDRLDALERSREPIGVWDTDPRQLWGELDYDFL</sequence>
<dbReference type="EMBL" id="CP028137">
    <property type="protein sequence ID" value="AZZ53241.1"/>
    <property type="molecule type" value="Genomic_DNA"/>
</dbReference>
<proteinExistence type="predicted"/>
<name>A0A3T0T3R8_9MICO</name>